<name>A0ABZ0HPU3_9HYPH</name>
<proteinExistence type="inferred from homology"/>
<sequence length="412" mass="46791">MLKTLAANTLFHGDNLAILREHIADESVYLVYLDPPFNSNANYNVLFKAPSGAASHAQIEAFDDTWHWTQAAEQAFDDVMQSGHSDAAEMLRAMRSFLKENDMMAYLAMMAVRLLELHRALKREGSLYLHCDPTASHYLKLLLDAIFGKENYRNEIVWKRTNAHNVRTRQYPRYHDILLFYSKSDRFCFNEQVQPYSEAQLGRYREDEDGRLYKAENLTMVSSTPSRNFEWRGSRPPANRGWGASLDQLETWWNEGRILTKRDGTPRLDGLKVYLDDMKGKAVGSIWDDVERVGNTSAERLGYPTQKPLALLERIVAASSNEGDLVLDPFCGCGTTAHAAQKLNRRWIGIDAKDLAIDWTRRRIEGAFPGLRFDVRGVLGKDPQVEIATVETAFMGAGSFAPRRRGAASRFT</sequence>
<evidence type="ECO:0000313" key="6">
    <source>
        <dbReference type="EMBL" id="WOJ88568.1"/>
    </source>
</evidence>
<dbReference type="InterPro" id="IPR002941">
    <property type="entry name" value="DNA_methylase_N4/N6"/>
</dbReference>
<dbReference type="InterPro" id="IPR001091">
    <property type="entry name" value="RM_Methyltransferase"/>
</dbReference>
<comment type="catalytic activity">
    <reaction evidence="3">
        <text>a 2'-deoxyadenosine in DNA + S-adenosyl-L-methionine = an N(6)-methyl-2'-deoxyadenosine in DNA + S-adenosyl-L-homocysteine + H(+)</text>
        <dbReference type="Rhea" id="RHEA:15197"/>
        <dbReference type="Rhea" id="RHEA-COMP:12418"/>
        <dbReference type="Rhea" id="RHEA-COMP:12419"/>
        <dbReference type="ChEBI" id="CHEBI:15378"/>
        <dbReference type="ChEBI" id="CHEBI:57856"/>
        <dbReference type="ChEBI" id="CHEBI:59789"/>
        <dbReference type="ChEBI" id="CHEBI:90615"/>
        <dbReference type="ChEBI" id="CHEBI:90616"/>
        <dbReference type="EC" id="2.1.1.72"/>
    </reaction>
</comment>
<keyword evidence="2" id="KW-0808">Transferase</keyword>
<accession>A0ABZ0HPU3</accession>
<keyword evidence="7" id="KW-1185">Reference proteome</keyword>
<evidence type="ECO:0000256" key="2">
    <source>
        <dbReference type="ARBA" id="ARBA00022679"/>
    </source>
</evidence>
<dbReference type="SUPFAM" id="SSF53335">
    <property type="entry name" value="S-adenosyl-L-methionine-dependent methyltransferases"/>
    <property type="match status" value="1"/>
</dbReference>
<comment type="similarity">
    <text evidence="4">Belongs to the N(4)/N(6)-methyltransferase family.</text>
</comment>
<protein>
    <recommendedName>
        <fullName evidence="4">Methyltransferase</fullName>
        <ecNumber evidence="4">2.1.1.-</ecNumber>
    </recommendedName>
</protein>
<gene>
    <name evidence="6" type="ORF">RZS28_12135</name>
</gene>
<evidence type="ECO:0000256" key="4">
    <source>
        <dbReference type="RuleBase" id="RU362026"/>
    </source>
</evidence>
<dbReference type="GO" id="GO:0008168">
    <property type="term" value="F:methyltransferase activity"/>
    <property type="evidence" value="ECO:0007669"/>
    <property type="project" value="UniProtKB-KW"/>
</dbReference>
<evidence type="ECO:0000256" key="3">
    <source>
        <dbReference type="ARBA" id="ARBA00047942"/>
    </source>
</evidence>
<reference evidence="6 7" key="1">
    <citation type="submission" date="2023-10" db="EMBL/GenBank/DDBJ databases">
        <title>Novel methanotroph of the genus Methylocapsa from a subarctic wetland.</title>
        <authorList>
            <person name="Belova S.E."/>
            <person name="Oshkin I.Y."/>
            <person name="Miroshnikov K."/>
            <person name="Dedysh S.N."/>
        </authorList>
    </citation>
    <scope>NUCLEOTIDE SEQUENCE [LARGE SCALE GENOMIC DNA]</scope>
    <source>
        <strain evidence="6 7">RX1</strain>
    </source>
</reference>
<dbReference type="Proteomes" id="UP001626536">
    <property type="component" value="Chromosome"/>
</dbReference>
<dbReference type="EC" id="2.1.1.-" evidence="4"/>
<evidence type="ECO:0000259" key="5">
    <source>
        <dbReference type="Pfam" id="PF01555"/>
    </source>
</evidence>
<dbReference type="GO" id="GO:0032259">
    <property type="term" value="P:methylation"/>
    <property type="evidence" value="ECO:0007669"/>
    <property type="project" value="UniProtKB-KW"/>
</dbReference>
<organism evidence="6 7">
    <name type="scientific">Methylocapsa polymorpha</name>
    <dbReference type="NCBI Taxonomy" id="3080828"/>
    <lineage>
        <taxon>Bacteria</taxon>
        <taxon>Pseudomonadati</taxon>
        <taxon>Pseudomonadota</taxon>
        <taxon>Alphaproteobacteria</taxon>
        <taxon>Hyphomicrobiales</taxon>
        <taxon>Beijerinckiaceae</taxon>
        <taxon>Methylocapsa</taxon>
    </lineage>
</organism>
<dbReference type="Gene3D" id="3.40.50.150">
    <property type="entry name" value="Vaccinia Virus protein VP39"/>
    <property type="match status" value="1"/>
</dbReference>
<keyword evidence="1 6" id="KW-0489">Methyltransferase</keyword>
<dbReference type="RefSeq" id="WP_407338006.1">
    <property type="nucleotide sequence ID" value="NZ_CP136862.1"/>
</dbReference>
<dbReference type="EMBL" id="CP136862">
    <property type="protein sequence ID" value="WOJ88568.1"/>
    <property type="molecule type" value="Genomic_DNA"/>
</dbReference>
<dbReference type="Pfam" id="PF01555">
    <property type="entry name" value="N6_N4_Mtase"/>
    <property type="match status" value="1"/>
</dbReference>
<dbReference type="InterPro" id="IPR029063">
    <property type="entry name" value="SAM-dependent_MTases_sf"/>
</dbReference>
<evidence type="ECO:0000313" key="7">
    <source>
        <dbReference type="Proteomes" id="UP001626536"/>
    </source>
</evidence>
<feature type="domain" description="DNA methylase N-4/N-6" evidence="5">
    <location>
        <begin position="29"/>
        <end position="354"/>
    </location>
</feature>
<evidence type="ECO:0000256" key="1">
    <source>
        <dbReference type="ARBA" id="ARBA00022603"/>
    </source>
</evidence>
<dbReference type="PRINTS" id="PR00508">
    <property type="entry name" value="S21N4MTFRASE"/>
</dbReference>